<gene>
    <name evidence="3" type="ORF">HZS61_017570</name>
</gene>
<dbReference type="GO" id="GO:1990757">
    <property type="term" value="F:ubiquitin ligase activator activity"/>
    <property type="evidence" value="ECO:0007669"/>
    <property type="project" value="TreeGrafter"/>
</dbReference>
<keyword evidence="1" id="KW-0853">WD repeat</keyword>
<accession>A0A8H6LHH4</accession>
<name>A0A8H6LHH4_FUSOX</name>
<dbReference type="GO" id="GO:1905786">
    <property type="term" value="P:positive regulation of anaphase-promoting complex-dependent catabolic process"/>
    <property type="evidence" value="ECO:0007669"/>
    <property type="project" value="TreeGrafter"/>
</dbReference>
<evidence type="ECO:0000313" key="3">
    <source>
        <dbReference type="EMBL" id="KAF6519196.1"/>
    </source>
</evidence>
<dbReference type="SUPFAM" id="SSF50978">
    <property type="entry name" value="WD40 repeat-like"/>
    <property type="match status" value="1"/>
</dbReference>
<dbReference type="InterPro" id="IPR036322">
    <property type="entry name" value="WD40_repeat_dom_sf"/>
</dbReference>
<protein>
    <recommendedName>
        <fullName evidence="5">Meiosis-specific APC/C activator protein AMA1</fullName>
    </recommendedName>
</protein>
<comment type="caution">
    <text evidence="3">The sequence shown here is derived from an EMBL/GenBank/DDBJ whole genome shotgun (WGS) entry which is preliminary data.</text>
</comment>
<dbReference type="InterPro" id="IPR033010">
    <property type="entry name" value="Cdc20/Fizzy"/>
</dbReference>
<dbReference type="Gene3D" id="2.130.10.10">
    <property type="entry name" value="YVTN repeat-like/Quinoprotein amine dehydrogenase"/>
    <property type="match status" value="1"/>
</dbReference>
<dbReference type="PANTHER" id="PTHR19918">
    <property type="entry name" value="CELL DIVISION CYCLE 20 CDC20 FIZZY -RELATED"/>
    <property type="match status" value="1"/>
</dbReference>
<proteinExistence type="predicted"/>
<keyword evidence="2" id="KW-0677">Repeat</keyword>
<dbReference type="PANTHER" id="PTHR19918:SF5">
    <property type="entry name" value="MEIOSIS-SPECIFIC APC_C ACTIVATOR PROTEIN AMA1"/>
    <property type="match status" value="1"/>
</dbReference>
<reference evidence="3" key="1">
    <citation type="journal article" date="2020" name="bioRxiv">
        <title>A chromosome-scale genome assembly for the Fusarium oxysporum strain Fo5176 to establish a model Arabidopsis-fungal pathosystem.</title>
        <authorList>
            <person name="Fokkens L."/>
            <person name="Guo L."/>
            <person name="Dora S."/>
            <person name="Wang B."/>
            <person name="Ye K."/>
            <person name="Sanchez-Rodriguez C."/>
            <person name="Croll D."/>
        </authorList>
    </citation>
    <scope>NUCLEOTIDE SEQUENCE [LARGE SCALE GENOMIC DNA]</scope>
    <source>
        <strain evidence="3">Fo5176</strain>
    </source>
</reference>
<dbReference type="EMBL" id="JACDXP010000009">
    <property type="protein sequence ID" value="KAF6519196.1"/>
    <property type="molecule type" value="Genomic_DNA"/>
</dbReference>
<dbReference type="Proteomes" id="UP000593570">
    <property type="component" value="Unassembled WGS sequence"/>
</dbReference>
<sequence length="356" mass="38826">MGAVWSVGGLAPNAIATDDGQGHLVRRGTNARVFPTLFQESLVSTSVEKEKHEGRIASALNIDQVRKILEFARAQQIPQSLKQHGLHTDFSHTSWNGYQWVNKEEWSISGRRTEQAPGVNGHRGRIEAGSAYGGIETRVTRLLSVDGDDDMPVRAFRAQLQPLPTGTDTVRYLGPAIAKHHWNHDAAVKAIAFCPWRRELLATGGGSNDKCIHFFHTPSGAALATISVSAQVTSLIWNTTRREIAATFGYASPEHPYRVSVFSWPECKQVAAIPWEDDLRALYAISYPRGPTSEDPTAPVGGKEGCIIVASSDKSIKFHEVWSRERGVTVGATGILAGSDILEGLEGIDKEGDVIR</sequence>
<evidence type="ECO:0000256" key="2">
    <source>
        <dbReference type="ARBA" id="ARBA00022737"/>
    </source>
</evidence>
<dbReference type="GO" id="GO:0031145">
    <property type="term" value="P:anaphase-promoting complex-dependent catabolic process"/>
    <property type="evidence" value="ECO:0007669"/>
    <property type="project" value="TreeGrafter"/>
</dbReference>
<dbReference type="AlphaFoldDB" id="A0A8H6LHH4"/>
<evidence type="ECO:0000313" key="4">
    <source>
        <dbReference type="Proteomes" id="UP000593570"/>
    </source>
</evidence>
<dbReference type="GO" id="GO:0005680">
    <property type="term" value="C:anaphase-promoting complex"/>
    <property type="evidence" value="ECO:0007669"/>
    <property type="project" value="TreeGrafter"/>
</dbReference>
<dbReference type="InterPro" id="IPR015943">
    <property type="entry name" value="WD40/YVTN_repeat-like_dom_sf"/>
</dbReference>
<organism evidence="3 4">
    <name type="scientific">Fusarium oxysporum f. sp. conglutinans</name>
    <dbReference type="NCBI Taxonomy" id="100902"/>
    <lineage>
        <taxon>Eukaryota</taxon>
        <taxon>Fungi</taxon>
        <taxon>Dikarya</taxon>
        <taxon>Ascomycota</taxon>
        <taxon>Pezizomycotina</taxon>
        <taxon>Sordariomycetes</taxon>
        <taxon>Hypocreomycetidae</taxon>
        <taxon>Hypocreales</taxon>
        <taxon>Nectriaceae</taxon>
        <taxon>Fusarium</taxon>
        <taxon>Fusarium oxysporum species complex</taxon>
    </lineage>
</organism>
<evidence type="ECO:0000256" key="1">
    <source>
        <dbReference type="ARBA" id="ARBA00022574"/>
    </source>
</evidence>
<dbReference type="GO" id="GO:0010997">
    <property type="term" value="F:anaphase-promoting complex binding"/>
    <property type="evidence" value="ECO:0007669"/>
    <property type="project" value="InterPro"/>
</dbReference>
<evidence type="ECO:0008006" key="5">
    <source>
        <dbReference type="Google" id="ProtNLM"/>
    </source>
</evidence>